<feature type="transmembrane region" description="Helical" evidence="1">
    <location>
        <begin position="37"/>
        <end position="58"/>
    </location>
</feature>
<dbReference type="AlphaFoldDB" id="A0A183G239"/>
<dbReference type="EMBL" id="UZAH01028799">
    <property type="protein sequence ID" value="VDP02433.1"/>
    <property type="molecule type" value="Genomic_DNA"/>
</dbReference>
<reference evidence="2 3" key="1">
    <citation type="submission" date="2018-11" db="EMBL/GenBank/DDBJ databases">
        <authorList>
            <consortium name="Pathogen Informatics"/>
        </authorList>
    </citation>
    <scope>NUCLEOTIDE SEQUENCE [LARGE SCALE GENOMIC DNA]</scope>
</reference>
<dbReference type="Proteomes" id="UP000050761">
    <property type="component" value="Unassembled WGS sequence"/>
</dbReference>
<protein>
    <submittedName>
        <fullName evidence="4">Pecanex-like protein</fullName>
    </submittedName>
</protein>
<reference evidence="4" key="2">
    <citation type="submission" date="2019-09" db="UniProtKB">
        <authorList>
            <consortium name="WormBaseParasite"/>
        </authorList>
    </citation>
    <scope>IDENTIFICATION</scope>
</reference>
<evidence type="ECO:0000313" key="3">
    <source>
        <dbReference type="Proteomes" id="UP000050761"/>
    </source>
</evidence>
<dbReference type="OrthoDB" id="5776025at2759"/>
<evidence type="ECO:0000313" key="4">
    <source>
        <dbReference type="WBParaSite" id="HPBE_0001532901-mRNA-1"/>
    </source>
</evidence>
<organism evidence="3 4">
    <name type="scientific">Heligmosomoides polygyrus</name>
    <name type="common">Parasitic roundworm</name>
    <dbReference type="NCBI Taxonomy" id="6339"/>
    <lineage>
        <taxon>Eukaryota</taxon>
        <taxon>Metazoa</taxon>
        <taxon>Ecdysozoa</taxon>
        <taxon>Nematoda</taxon>
        <taxon>Chromadorea</taxon>
        <taxon>Rhabditida</taxon>
        <taxon>Rhabditina</taxon>
        <taxon>Rhabditomorpha</taxon>
        <taxon>Strongyloidea</taxon>
        <taxon>Heligmosomidae</taxon>
        <taxon>Heligmosomoides</taxon>
    </lineage>
</organism>
<keyword evidence="1" id="KW-0472">Membrane</keyword>
<gene>
    <name evidence="2" type="ORF">HPBE_LOCUS15328</name>
</gene>
<proteinExistence type="predicted"/>
<sequence length="184" mass="20812">MAEIRNTELSLLIILWAPAWLRDFMGNMDLPSTEYRCLLVIYAGINAVVSLLFEKVFVERFLLDYMERLAKRRRVEADYPDEQHSSVDGPLYERILSRIGGEPSWLVPRLPHIVIFIPISSSAILIVQAVSHSLFVHITRSILLIGVAGYSAESSALNKSAMTDWIIVDASLVTRRNALCLQLK</sequence>
<keyword evidence="1" id="KW-0812">Transmembrane</keyword>
<name>A0A183G239_HELPZ</name>
<keyword evidence="3" id="KW-1185">Reference proteome</keyword>
<keyword evidence="1" id="KW-1133">Transmembrane helix</keyword>
<evidence type="ECO:0000313" key="2">
    <source>
        <dbReference type="EMBL" id="VDP02433.1"/>
    </source>
</evidence>
<feature type="transmembrane region" description="Helical" evidence="1">
    <location>
        <begin position="110"/>
        <end position="128"/>
    </location>
</feature>
<accession>A0A3P8E1Y2</accession>
<dbReference type="WBParaSite" id="HPBE_0001532901-mRNA-1">
    <property type="protein sequence ID" value="HPBE_0001532901-mRNA-1"/>
    <property type="gene ID" value="HPBE_0001532901"/>
</dbReference>
<evidence type="ECO:0000256" key="1">
    <source>
        <dbReference type="SAM" id="Phobius"/>
    </source>
</evidence>
<accession>A0A183G239</accession>